<evidence type="ECO:0000313" key="1">
    <source>
        <dbReference type="EMBL" id="TNN41121.1"/>
    </source>
</evidence>
<sequence>MRAPLSAYLGGYRVASLRGASFALHRSVHRADLDFHHRLFTGLLRGVDVSSVRPVDVRSPLLEAAGGGGLSVKLSVAFNVQTLVIVHPCRFFPLHRGLFLRVDLTFDLKLNLFHHLLIHLSLPLLLFLLRLHFSVLPLTLLSLRLLLSPLLRHLLLQLLLQLLLPLFLSSSLTPALRQHPGGLLRVGGAARRRRRRFPRGRTRCRFCGKTKKALLAIFFSWKSTCGGVCSFLSGDGASPLRCFSKVSLDLATSASDAPFASREDGLVALMSGFFLTALEGSPGLSGVLASGDGFDRCLVGE</sequence>
<reference evidence="1 2" key="1">
    <citation type="submission" date="2019-03" db="EMBL/GenBank/DDBJ databases">
        <title>First draft genome of Liparis tanakae, snailfish: a comprehensive survey of snailfish specific genes.</title>
        <authorList>
            <person name="Kim W."/>
            <person name="Song I."/>
            <person name="Jeong J.-H."/>
            <person name="Kim D."/>
            <person name="Kim S."/>
            <person name="Ryu S."/>
            <person name="Song J.Y."/>
            <person name="Lee S.K."/>
        </authorList>
    </citation>
    <scope>NUCLEOTIDE SEQUENCE [LARGE SCALE GENOMIC DNA]</scope>
    <source>
        <tissue evidence="1">Muscle</tissue>
    </source>
</reference>
<name>A0A4Z2FJI4_9TELE</name>
<accession>A0A4Z2FJI4</accession>
<evidence type="ECO:0000313" key="2">
    <source>
        <dbReference type="Proteomes" id="UP000314294"/>
    </source>
</evidence>
<dbReference type="AlphaFoldDB" id="A0A4Z2FJI4"/>
<protein>
    <submittedName>
        <fullName evidence="1">Uncharacterized protein</fullName>
    </submittedName>
</protein>
<proteinExistence type="predicted"/>
<dbReference type="Proteomes" id="UP000314294">
    <property type="component" value="Unassembled WGS sequence"/>
</dbReference>
<keyword evidence="2" id="KW-1185">Reference proteome</keyword>
<gene>
    <name evidence="1" type="ORF">EYF80_048708</name>
</gene>
<organism evidence="1 2">
    <name type="scientific">Liparis tanakae</name>
    <name type="common">Tanaka's snailfish</name>
    <dbReference type="NCBI Taxonomy" id="230148"/>
    <lineage>
        <taxon>Eukaryota</taxon>
        <taxon>Metazoa</taxon>
        <taxon>Chordata</taxon>
        <taxon>Craniata</taxon>
        <taxon>Vertebrata</taxon>
        <taxon>Euteleostomi</taxon>
        <taxon>Actinopterygii</taxon>
        <taxon>Neopterygii</taxon>
        <taxon>Teleostei</taxon>
        <taxon>Neoteleostei</taxon>
        <taxon>Acanthomorphata</taxon>
        <taxon>Eupercaria</taxon>
        <taxon>Perciformes</taxon>
        <taxon>Cottioidei</taxon>
        <taxon>Cottales</taxon>
        <taxon>Liparidae</taxon>
        <taxon>Liparis</taxon>
    </lineage>
</organism>
<dbReference type="EMBL" id="SRLO01001133">
    <property type="protein sequence ID" value="TNN41121.1"/>
    <property type="molecule type" value="Genomic_DNA"/>
</dbReference>
<comment type="caution">
    <text evidence="1">The sequence shown here is derived from an EMBL/GenBank/DDBJ whole genome shotgun (WGS) entry which is preliminary data.</text>
</comment>